<evidence type="ECO:0000313" key="10">
    <source>
        <dbReference type="Proteomes" id="UP001596492"/>
    </source>
</evidence>
<keyword evidence="7" id="KW-0812">Transmembrane</keyword>
<keyword evidence="1 6" id="KW-0645">Protease</keyword>
<evidence type="ECO:0000256" key="3">
    <source>
        <dbReference type="ARBA" id="ARBA00022801"/>
    </source>
</evidence>
<dbReference type="InterPro" id="IPR001915">
    <property type="entry name" value="Peptidase_M48"/>
</dbReference>
<keyword evidence="10" id="KW-1185">Reference proteome</keyword>
<proteinExistence type="inferred from homology"/>
<keyword evidence="2" id="KW-0479">Metal-binding</keyword>
<keyword evidence="4 6" id="KW-0862">Zinc</keyword>
<dbReference type="Pfam" id="PF01435">
    <property type="entry name" value="Peptidase_M48"/>
    <property type="match status" value="1"/>
</dbReference>
<keyword evidence="3 6" id="KW-0378">Hydrolase</keyword>
<protein>
    <submittedName>
        <fullName evidence="9">M48 family metallopeptidase</fullName>
    </submittedName>
</protein>
<evidence type="ECO:0000313" key="9">
    <source>
        <dbReference type="EMBL" id="MFC7291416.1"/>
    </source>
</evidence>
<sequence length="321" mass="34595">MRIPAYSRGRRSNRGGLLGALGGRLPIIGLVIVGLAFYWFSNQKTGISGRKQMVTMSVEQEVALGDQSYMQILQSEPVLCSRGTNACSMDEREVVQIINKIGEDIARAAIEWEQEGAPLMGMGKSAGGIPSWGTLADKFQWEFQVISSDTPNAFCLPGGKVAFYTGILPTAANKDGIAVIMGHEIGHALARHGAERMSQAKMMQFGQMAVGASVGDMGAGAQRAVMGAFGMGADVGVMKPFSRAHESEADMIGLELLTRACYDPREAPELWGRMAQLGGGQRQPEALSTHPDPEKRAQAFVEVMPQYIELYEQKCGPLPAR</sequence>
<evidence type="ECO:0000256" key="1">
    <source>
        <dbReference type="ARBA" id="ARBA00022670"/>
    </source>
</evidence>
<comment type="cofactor">
    <cofactor evidence="6">
        <name>Zn(2+)</name>
        <dbReference type="ChEBI" id="CHEBI:29105"/>
    </cofactor>
    <text evidence="6">Binds 1 zinc ion per subunit.</text>
</comment>
<keyword evidence="7" id="KW-1133">Transmembrane helix</keyword>
<feature type="domain" description="Peptidase M48" evidence="8">
    <location>
        <begin position="140"/>
        <end position="300"/>
    </location>
</feature>
<dbReference type="EMBL" id="JBHTBR010000004">
    <property type="protein sequence ID" value="MFC7291416.1"/>
    <property type="molecule type" value="Genomic_DNA"/>
</dbReference>
<gene>
    <name evidence="9" type="ORF">ACFQS8_07305</name>
</gene>
<evidence type="ECO:0000256" key="5">
    <source>
        <dbReference type="ARBA" id="ARBA00023049"/>
    </source>
</evidence>
<dbReference type="PANTHER" id="PTHR22726:SF1">
    <property type="entry name" value="METALLOENDOPEPTIDASE OMA1, MITOCHONDRIAL"/>
    <property type="match status" value="1"/>
</dbReference>
<dbReference type="Proteomes" id="UP001596492">
    <property type="component" value="Unassembled WGS sequence"/>
</dbReference>
<dbReference type="CDD" id="cd07331">
    <property type="entry name" value="M48C_Oma1_like"/>
    <property type="match status" value="1"/>
</dbReference>
<evidence type="ECO:0000256" key="2">
    <source>
        <dbReference type="ARBA" id="ARBA00022723"/>
    </source>
</evidence>
<dbReference type="PANTHER" id="PTHR22726">
    <property type="entry name" value="METALLOENDOPEPTIDASE OMA1"/>
    <property type="match status" value="1"/>
</dbReference>
<organism evidence="9 10">
    <name type="scientific">Hirschia litorea</name>
    <dbReference type="NCBI Taxonomy" id="1199156"/>
    <lineage>
        <taxon>Bacteria</taxon>
        <taxon>Pseudomonadati</taxon>
        <taxon>Pseudomonadota</taxon>
        <taxon>Alphaproteobacteria</taxon>
        <taxon>Hyphomonadales</taxon>
        <taxon>Hyphomonadaceae</taxon>
        <taxon>Hirschia</taxon>
    </lineage>
</organism>
<evidence type="ECO:0000259" key="8">
    <source>
        <dbReference type="Pfam" id="PF01435"/>
    </source>
</evidence>
<dbReference type="Gene3D" id="3.30.2010.10">
    <property type="entry name" value="Metalloproteases ('zincins'), catalytic domain"/>
    <property type="match status" value="1"/>
</dbReference>
<dbReference type="RefSeq" id="WP_382166645.1">
    <property type="nucleotide sequence ID" value="NZ_JBHTBR010000004.1"/>
</dbReference>
<evidence type="ECO:0000256" key="6">
    <source>
        <dbReference type="RuleBase" id="RU003983"/>
    </source>
</evidence>
<accession>A0ABW2IKK8</accession>
<keyword evidence="7" id="KW-0472">Membrane</keyword>
<comment type="caution">
    <text evidence="9">The sequence shown here is derived from an EMBL/GenBank/DDBJ whole genome shotgun (WGS) entry which is preliminary data.</text>
</comment>
<name>A0ABW2IKK8_9PROT</name>
<feature type="transmembrane region" description="Helical" evidence="7">
    <location>
        <begin position="21"/>
        <end position="40"/>
    </location>
</feature>
<dbReference type="InterPro" id="IPR051156">
    <property type="entry name" value="Mito/Outer_Membr_Metalloprot"/>
</dbReference>
<keyword evidence="5 6" id="KW-0482">Metalloprotease</keyword>
<comment type="similarity">
    <text evidence="6">Belongs to the peptidase M48 family.</text>
</comment>
<reference evidence="10" key="1">
    <citation type="journal article" date="2019" name="Int. J. Syst. Evol. Microbiol.">
        <title>The Global Catalogue of Microorganisms (GCM) 10K type strain sequencing project: providing services to taxonomists for standard genome sequencing and annotation.</title>
        <authorList>
            <consortium name="The Broad Institute Genomics Platform"/>
            <consortium name="The Broad Institute Genome Sequencing Center for Infectious Disease"/>
            <person name="Wu L."/>
            <person name="Ma J."/>
        </authorList>
    </citation>
    <scope>NUCLEOTIDE SEQUENCE [LARGE SCALE GENOMIC DNA]</scope>
    <source>
        <strain evidence="10">CCUG 51308</strain>
    </source>
</reference>
<evidence type="ECO:0000256" key="7">
    <source>
        <dbReference type="SAM" id="Phobius"/>
    </source>
</evidence>
<evidence type="ECO:0000256" key="4">
    <source>
        <dbReference type="ARBA" id="ARBA00022833"/>
    </source>
</evidence>